<evidence type="ECO:0000313" key="3">
    <source>
        <dbReference type="Proteomes" id="UP001596101"/>
    </source>
</evidence>
<feature type="compositionally biased region" description="Low complexity" evidence="1">
    <location>
        <begin position="8"/>
        <end position="20"/>
    </location>
</feature>
<evidence type="ECO:0000313" key="2">
    <source>
        <dbReference type="EMBL" id="MFC5478318.1"/>
    </source>
</evidence>
<reference evidence="3" key="1">
    <citation type="journal article" date="2019" name="Int. J. Syst. Evol. Microbiol.">
        <title>The Global Catalogue of Microorganisms (GCM) 10K type strain sequencing project: providing services to taxonomists for standard genome sequencing and annotation.</title>
        <authorList>
            <consortium name="The Broad Institute Genomics Platform"/>
            <consortium name="The Broad Institute Genome Sequencing Center for Infectious Disease"/>
            <person name="Wu L."/>
            <person name="Ma J."/>
        </authorList>
    </citation>
    <scope>NUCLEOTIDE SEQUENCE [LARGE SCALE GENOMIC DNA]</scope>
    <source>
        <strain evidence="3">CCUG 43111</strain>
    </source>
</reference>
<sequence length="486" mass="54048">MMPSLDNAVAVPRQAQPQARGSAEGRARELYFALYADPLNTARAGEAWLREQIAAVQDIPADLPPTLAQLPAWIEARSEAVGIQYREYLAARKGGAPLRYFHTKAHALNFIKSVAPTKLVDGSWLYGMLRHWDSPDFHPLIKTYLEELGEGAPSKNHVTIYRKLLATHGIDGWEQLSDDHFVQGAIQLALGHNAERFLPEVIGFNLGYEQLPLHLLITSYELNEFGIDPYYFQLHVTVDNAATGHAQKAVQALLDLMPQVGDRAAFYKRVLDGYRLNELGASTNSVIAGFDLQDELVNILAQKSTVGKNMHSDYCRVAGRSVNDWLAEPGQIPGFLSALESAGWIKRGEEVANSRFWRLIEGERAEMFGVFSSYEQQVLRDWIVSVPGTAVKPERTLTWRARQRTLDNLGGHAERSTSFPERGLIRRRAARDTESDNELGLLEQRVAAAAGKPEAMALLLELMTPANHHGAAGLMATRMYTQLLDS</sequence>
<dbReference type="Pfam" id="PF14518">
    <property type="entry name" value="Haem_oxygenas_2"/>
    <property type="match status" value="1"/>
</dbReference>
<dbReference type="RefSeq" id="WP_379753789.1">
    <property type="nucleotide sequence ID" value="NZ_JBHSMR010000013.1"/>
</dbReference>
<dbReference type="GO" id="GO:0016491">
    <property type="term" value="F:oxidoreductase activity"/>
    <property type="evidence" value="ECO:0007669"/>
    <property type="project" value="UniProtKB-KW"/>
</dbReference>
<organism evidence="2 3">
    <name type="scientific">Massilia suwonensis</name>
    <dbReference type="NCBI Taxonomy" id="648895"/>
    <lineage>
        <taxon>Bacteria</taxon>
        <taxon>Pseudomonadati</taxon>
        <taxon>Pseudomonadota</taxon>
        <taxon>Betaproteobacteria</taxon>
        <taxon>Burkholderiales</taxon>
        <taxon>Oxalobacteraceae</taxon>
        <taxon>Telluria group</taxon>
        <taxon>Massilia</taxon>
    </lineage>
</organism>
<proteinExistence type="predicted"/>
<keyword evidence="3" id="KW-1185">Reference proteome</keyword>
<dbReference type="Gene3D" id="1.20.910.10">
    <property type="entry name" value="Heme oxygenase-like"/>
    <property type="match status" value="1"/>
</dbReference>
<protein>
    <submittedName>
        <fullName evidence="2">Iron-containing redox enzyme family protein</fullName>
        <ecNumber evidence="2">1.-.-.-</ecNumber>
    </submittedName>
</protein>
<feature type="region of interest" description="Disordered" evidence="1">
    <location>
        <begin position="1"/>
        <end position="22"/>
    </location>
</feature>
<dbReference type="EMBL" id="JBHSMR010000013">
    <property type="protein sequence ID" value="MFC5478318.1"/>
    <property type="molecule type" value="Genomic_DNA"/>
</dbReference>
<dbReference type="EC" id="1.-.-.-" evidence="2"/>
<comment type="caution">
    <text evidence="2">The sequence shown here is derived from an EMBL/GenBank/DDBJ whole genome shotgun (WGS) entry which is preliminary data.</text>
</comment>
<dbReference type="Proteomes" id="UP001596101">
    <property type="component" value="Unassembled WGS sequence"/>
</dbReference>
<dbReference type="SMART" id="SM01236">
    <property type="entry name" value="Haem_oxygenase_2"/>
    <property type="match status" value="1"/>
</dbReference>
<name>A0ABW0MJA5_9BURK</name>
<gene>
    <name evidence="2" type="ORF">ACFPQ5_08965</name>
</gene>
<dbReference type="InterPro" id="IPR016084">
    <property type="entry name" value="Haem_Oase-like_multi-hlx"/>
</dbReference>
<accession>A0ABW0MJA5</accession>
<evidence type="ECO:0000256" key="1">
    <source>
        <dbReference type="SAM" id="MobiDB-lite"/>
    </source>
</evidence>
<keyword evidence="2" id="KW-0560">Oxidoreductase</keyword>